<evidence type="ECO:0000313" key="1">
    <source>
        <dbReference type="EMBL" id="SEJ37461.1"/>
    </source>
</evidence>
<proteinExistence type="predicted"/>
<dbReference type="InterPro" id="IPR011990">
    <property type="entry name" value="TPR-like_helical_dom_sf"/>
</dbReference>
<dbReference type="Proteomes" id="UP000183077">
    <property type="component" value="Unassembled WGS sequence"/>
</dbReference>
<dbReference type="GeneID" id="82258675"/>
<dbReference type="SUPFAM" id="SSF48452">
    <property type="entry name" value="TPR-like"/>
    <property type="match status" value="2"/>
</dbReference>
<dbReference type="Gene3D" id="1.25.40.10">
    <property type="entry name" value="Tetratricopeptide repeat domain"/>
    <property type="match status" value="1"/>
</dbReference>
<organism evidence="1 2">
    <name type="scientific">Myroides marinus</name>
    <dbReference type="NCBI Taxonomy" id="703342"/>
    <lineage>
        <taxon>Bacteria</taxon>
        <taxon>Pseudomonadati</taxon>
        <taxon>Bacteroidota</taxon>
        <taxon>Flavobacteriia</taxon>
        <taxon>Flavobacteriales</taxon>
        <taxon>Flavobacteriaceae</taxon>
        <taxon>Myroides</taxon>
    </lineage>
</organism>
<gene>
    <name evidence="1" type="ORF">SAMN04488018_12919</name>
</gene>
<evidence type="ECO:0000313" key="2">
    <source>
        <dbReference type="Proteomes" id="UP000183077"/>
    </source>
</evidence>
<sequence>MNFKELVTFIAQSINERDYQSCEQALIEGYEYLHQEEKSPVESVEEVSFYRFYIEFFTRFIGSDNFDYDKVMLALSVLEYYGAEQLREFELIGGLEQYCDIAFYERALDYHPNSLALLLGYANKMEEIQKYDVAIGCLHHALSVYPEANNLRLRLWDLQVNYSKQLLSKEILEEGEIDILVDYAVQTQVHSVIEDLLNQSRFNLSDKQVNELSIAQYVAKDIFDLEECVTLWEQKWSKTLLSAQAGIYLVDCFYSCGMLVQVAEVMEVIAFKEVIPVDMRELTEQYVEDFFKSYSCEDRELVVNYYNYKALYHKHQYELDLALKYVNVAKVVVEEHPSILLTEGSILTMMRNPEDETALGVLIEAAYKGASLPNYLLEMAHYYDMLGSYHDVLSLVNTYHTYSLPTGESLYLQGKGNFGLGQYRQALKPLEVAMKLKEDSPYRLSINFLIMTLCRYLNDTPKFVEALQYRLSCFHVSRPEHWETRNYYVVFLYEMKAYEQCAKLIVQLHQINQLSKSNEAILYYLVDAEYLSSSEMQLPKVTEAMIVQDPQDIEDYRSNALYYWIMGNNLESAKAFEAAADFSYEKGFYLARAYWRTTYDESLYEYSLALIERLKKEDVTSVDYQMLYWEQNIYFRNDLAQPAYDSFKELITKFPVTSMRKDSSVSHYAIRQKINTEKLGNQSECNRYLSMYTSVFREK</sequence>
<evidence type="ECO:0008006" key="3">
    <source>
        <dbReference type="Google" id="ProtNLM"/>
    </source>
</evidence>
<name>A0A1H6Y8A5_9FLAO</name>
<dbReference type="RefSeq" id="WP_074748137.1">
    <property type="nucleotide sequence ID" value="NZ_FNYS01000029.1"/>
</dbReference>
<protein>
    <recommendedName>
        <fullName evidence="3">Tetratricopeptide repeat-containing protein</fullName>
    </recommendedName>
</protein>
<reference evidence="1 2" key="1">
    <citation type="submission" date="2016-10" db="EMBL/GenBank/DDBJ databases">
        <authorList>
            <person name="de Groot N.N."/>
        </authorList>
    </citation>
    <scope>NUCLEOTIDE SEQUENCE [LARGE SCALE GENOMIC DNA]</scope>
    <source>
        <strain evidence="1 2">DSM 23048</strain>
    </source>
</reference>
<dbReference type="EMBL" id="FNYS01000029">
    <property type="protein sequence ID" value="SEJ37461.1"/>
    <property type="molecule type" value="Genomic_DNA"/>
</dbReference>
<accession>A0A1H6Y8A5</accession>
<dbReference type="AlphaFoldDB" id="A0A1H6Y8A5"/>